<reference evidence="1 2" key="1">
    <citation type="submission" date="2019-12" db="EMBL/GenBank/DDBJ databases">
        <title>Chromosome-level assembly of the Caenorhabditis remanei genome.</title>
        <authorList>
            <person name="Teterina A.A."/>
            <person name="Willis J.H."/>
            <person name="Phillips P.C."/>
        </authorList>
    </citation>
    <scope>NUCLEOTIDE SEQUENCE [LARGE SCALE GENOMIC DNA]</scope>
    <source>
        <strain evidence="1 2">PX506</strain>
        <tissue evidence="1">Whole organism</tissue>
    </source>
</reference>
<dbReference type="CTD" id="78774878"/>
<dbReference type="Proteomes" id="UP000483820">
    <property type="component" value="Chromosome III"/>
</dbReference>
<dbReference type="GeneID" id="78774878"/>
<accession>A0A6A5H2L2</accession>
<dbReference type="KEGG" id="crq:GCK72_009320"/>
<evidence type="ECO:0000313" key="1">
    <source>
        <dbReference type="EMBL" id="KAF1761066.1"/>
    </source>
</evidence>
<dbReference type="EMBL" id="WUAV01000003">
    <property type="protein sequence ID" value="KAF1761066.1"/>
    <property type="molecule type" value="Genomic_DNA"/>
</dbReference>
<evidence type="ECO:0000313" key="2">
    <source>
        <dbReference type="Proteomes" id="UP000483820"/>
    </source>
</evidence>
<dbReference type="RefSeq" id="XP_053586896.1">
    <property type="nucleotide sequence ID" value="XM_053727319.1"/>
</dbReference>
<dbReference type="AlphaFoldDB" id="A0A6A5H2L2"/>
<organism evidence="1 2">
    <name type="scientific">Caenorhabditis remanei</name>
    <name type="common">Caenorhabditis vulgaris</name>
    <dbReference type="NCBI Taxonomy" id="31234"/>
    <lineage>
        <taxon>Eukaryota</taxon>
        <taxon>Metazoa</taxon>
        <taxon>Ecdysozoa</taxon>
        <taxon>Nematoda</taxon>
        <taxon>Chromadorea</taxon>
        <taxon>Rhabditida</taxon>
        <taxon>Rhabditina</taxon>
        <taxon>Rhabditomorpha</taxon>
        <taxon>Rhabditoidea</taxon>
        <taxon>Rhabditidae</taxon>
        <taxon>Peloderinae</taxon>
        <taxon>Caenorhabditis</taxon>
    </lineage>
</organism>
<sequence>MMWAMFKTAEEVPRGAIVISHKVIPYPSVLVEKDVTSIVLDPMTKEVLGQLCMFGRSEEIGSGCVAKHSFLASGLALVDGGPIITTTLQRLIHRLTIDRNSKKRKATTNHQLCFIAHFEPSAFISEFIVNNN</sequence>
<name>A0A6A5H2L2_CAERE</name>
<protein>
    <submittedName>
        <fullName evidence="1">Uncharacterized protein</fullName>
    </submittedName>
</protein>
<gene>
    <name evidence="1" type="ORF">GCK72_009320</name>
</gene>
<proteinExistence type="predicted"/>
<comment type="caution">
    <text evidence="1">The sequence shown here is derived from an EMBL/GenBank/DDBJ whole genome shotgun (WGS) entry which is preliminary data.</text>
</comment>